<keyword evidence="2" id="KW-1185">Reference proteome</keyword>
<dbReference type="Proteomes" id="UP000256491">
    <property type="component" value="Unassembled WGS sequence"/>
</dbReference>
<organism evidence="1 2">
    <name type="scientific">Chryseobacterium rhizosphaerae</name>
    <dbReference type="NCBI Taxonomy" id="395937"/>
    <lineage>
        <taxon>Bacteria</taxon>
        <taxon>Pseudomonadati</taxon>
        <taxon>Bacteroidota</taxon>
        <taxon>Flavobacteriia</taxon>
        <taxon>Flavobacteriales</taxon>
        <taxon>Weeksellaceae</taxon>
        <taxon>Chryseobacterium group</taxon>
        <taxon>Chryseobacterium</taxon>
    </lineage>
</organism>
<comment type="caution">
    <text evidence="1">The sequence shown here is derived from an EMBL/GenBank/DDBJ whole genome shotgun (WGS) entry which is preliminary data.</text>
</comment>
<reference evidence="1 2" key="1">
    <citation type="journal article" date="2010" name="Syst. Appl. Microbiol.">
        <title>Four new species of Chryseobacterium from the rhizosphere of coastal sand dune plants, Chryseobacterium elymi sp. nov., Chryseobacterium hagamense sp. nov., Chryseobacterium lathyri sp. nov. and Chryseobacterium rhizosphaerae sp. nov.</title>
        <authorList>
            <person name="Cho S.H."/>
            <person name="Lee K.S."/>
            <person name="Shin D.S."/>
            <person name="Han J.H."/>
            <person name="Park K.S."/>
            <person name="Lee C.H."/>
            <person name="Park K.H."/>
            <person name="Kim S.B."/>
        </authorList>
    </citation>
    <scope>NUCLEOTIDE SEQUENCE [LARGE SCALE GENOMIC DNA]</scope>
    <source>
        <strain evidence="1 2">KCTC 22548</strain>
    </source>
</reference>
<proteinExistence type="predicted"/>
<gene>
    <name evidence="1" type="ORF">DRF57_00280</name>
</gene>
<protein>
    <submittedName>
        <fullName evidence="1">Uncharacterized protein</fullName>
    </submittedName>
</protein>
<sequence length="212" mass="25387">MNESLLKDNYIYYNTAYMDSTLIRGIKNNFLTYRLVGAKSCNISPDKKYSHIYIEDGFHDEQGFYNGMIIVDNEFACEITTSPYKLRLDSLSYNEIKIKIKETDFIFYTKKVSIQDVKKDYPDEYFRYELVKQNKVDNLKKCFEIDQYTPKSPVYVKNYYFTNKKIVNYDNIRIKYTDIKDGIDGMPYLKEDKKKEFFDCINQLNILHVQMK</sequence>
<evidence type="ECO:0000313" key="1">
    <source>
        <dbReference type="EMBL" id="REC78752.1"/>
    </source>
</evidence>
<name>A0ABX9IS02_9FLAO</name>
<dbReference type="EMBL" id="QNUF01000001">
    <property type="protein sequence ID" value="REC78752.1"/>
    <property type="molecule type" value="Genomic_DNA"/>
</dbReference>
<evidence type="ECO:0000313" key="2">
    <source>
        <dbReference type="Proteomes" id="UP000256491"/>
    </source>
</evidence>
<accession>A0ABX9IS02</accession>